<dbReference type="PANTHER" id="PTHR33127:SF35">
    <property type="entry name" value="F-BOX DOMAIN-CONTAINING PROTEIN"/>
    <property type="match status" value="1"/>
</dbReference>
<name>A0AAV1BXG8_OLDCO</name>
<feature type="domain" description="KIB1-4 beta-propeller" evidence="1">
    <location>
        <begin position="209"/>
        <end position="417"/>
    </location>
</feature>
<dbReference type="SUPFAM" id="SSF81383">
    <property type="entry name" value="F-box domain"/>
    <property type="match status" value="1"/>
</dbReference>
<dbReference type="EMBL" id="OX459118">
    <property type="protein sequence ID" value="CAI9088034.1"/>
    <property type="molecule type" value="Genomic_DNA"/>
</dbReference>
<dbReference type="InterPro" id="IPR005174">
    <property type="entry name" value="KIB1-4_b-propeller"/>
</dbReference>
<proteinExistence type="predicted"/>
<keyword evidence="3" id="KW-1185">Reference proteome</keyword>
<dbReference type="AlphaFoldDB" id="A0AAV1BXG8"/>
<protein>
    <submittedName>
        <fullName evidence="2">OLC1v1022263C1</fullName>
    </submittedName>
</protein>
<dbReference type="PANTHER" id="PTHR33127">
    <property type="entry name" value="TRANSMEMBRANE PROTEIN"/>
    <property type="match status" value="1"/>
</dbReference>
<evidence type="ECO:0000259" key="1">
    <source>
        <dbReference type="Pfam" id="PF03478"/>
    </source>
</evidence>
<sequence>MSIACPISSMDSISVGNRVYFPLEGEEEDDAAAAGYYAYHIEHKTLSVSLLAPPPKLFSPCWIFCPDDQALAVAERDYLLADSSSSSNKHQLPPFFFRGDDNTELTFLNNNEVTIWDDLPQDILKTISSYLINPFDHLTFRAVSKLCRSAAGSAPEWRSKVIESGNEYDELERSSVLSPWLMMPKSLVQGYVSCMLDPESQKVEAQFRLSLKCYSPLTKSALLLPDLPQAAEHFFILHSPTSSDCRIVGMSIELLRYYWIEAGKSEWNEDYIIREDANNDYLYAKQSNSYPVFVDGCFYFLGGDKSVLVLTLRADETNVLSVHQLASPCSDSYYRNFLVECNGDVLSVYEGNGWKWCRVFRLDHSSSAMVWEEVKDLKNYNWYLSFVSGFGKEAKRPGMGNKIYFTWFYDDSIIYFSLNTNNFYCSKGKGDESVEDSIMSYNGSKEQLHCCWFEPTPCPRPREKTYSDLPSSH</sequence>
<dbReference type="InterPro" id="IPR036047">
    <property type="entry name" value="F-box-like_dom_sf"/>
</dbReference>
<evidence type="ECO:0000313" key="2">
    <source>
        <dbReference type="EMBL" id="CAI9088034.1"/>
    </source>
</evidence>
<evidence type="ECO:0000313" key="3">
    <source>
        <dbReference type="Proteomes" id="UP001161247"/>
    </source>
</evidence>
<dbReference type="Proteomes" id="UP001161247">
    <property type="component" value="Chromosome 1"/>
</dbReference>
<accession>A0AAV1BXG8</accession>
<gene>
    <name evidence="2" type="ORF">OLC1_LOCUS704</name>
</gene>
<dbReference type="Pfam" id="PF03478">
    <property type="entry name" value="Beta-prop_KIB1-4"/>
    <property type="match status" value="1"/>
</dbReference>
<organism evidence="2 3">
    <name type="scientific">Oldenlandia corymbosa var. corymbosa</name>
    <dbReference type="NCBI Taxonomy" id="529605"/>
    <lineage>
        <taxon>Eukaryota</taxon>
        <taxon>Viridiplantae</taxon>
        <taxon>Streptophyta</taxon>
        <taxon>Embryophyta</taxon>
        <taxon>Tracheophyta</taxon>
        <taxon>Spermatophyta</taxon>
        <taxon>Magnoliopsida</taxon>
        <taxon>eudicotyledons</taxon>
        <taxon>Gunneridae</taxon>
        <taxon>Pentapetalae</taxon>
        <taxon>asterids</taxon>
        <taxon>lamiids</taxon>
        <taxon>Gentianales</taxon>
        <taxon>Rubiaceae</taxon>
        <taxon>Rubioideae</taxon>
        <taxon>Spermacoceae</taxon>
        <taxon>Hedyotis-Oldenlandia complex</taxon>
        <taxon>Oldenlandia</taxon>
    </lineage>
</organism>
<reference evidence="2" key="1">
    <citation type="submission" date="2023-03" db="EMBL/GenBank/DDBJ databases">
        <authorList>
            <person name="Julca I."/>
        </authorList>
    </citation>
    <scope>NUCLEOTIDE SEQUENCE</scope>
</reference>